<dbReference type="HAMAP" id="MF_00386">
    <property type="entry name" value="UPF0161_YidD"/>
    <property type="match status" value="1"/>
</dbReference>
<dbReference type="OrthoDB" id="9801753at2"/>
<dbReference type="SMART" id="SM01234">
    <property type="entry name" value="Haemolytic"/>
    <property type="match status" value="1"/>
</dbReference>
<evidence type="ECO:0000313" key="3">
    <source>
        <dbReference type="Proteomes" id="UP000295765"/>
    </source>
</evidence>
<name>A0A4R2LDU3_9GAMM</name>
<dbReference type="GO" id="GO:0005886">
    <property type="term" value="C:plasma membrane"/>
    <property type="evidence" value="ECO:0007669"/>
    <property type="project" value="UniProtKB-SubCell"/>
</dbReference>
<organism evidence="2 3">
    <name type="scientific">Plasticicumulans lactativorans</name>
    <dbReference type="NCBI Taxonomy" id="1133106"/>
    <lineage>
        <taxon>Bacteria</taxon>
        <taxon>Pseudomonadati</taxon>
        <taxon>Pseudomonadota</taxon>
        <taxon>Gammaproteobacteria</taxon>
        <taxon>Candidatus Competibacteraceae</taxon>
        <taxon>Plasticicumulans</taxon>
    </lineage>
</organism>
<evidence type="ECO:0000256" key="1">
    <source>
        <dbReference type="HAMAP-Rule" id="MF_00386"/>
    </source>
</evidence>
<dbReference type="NCBIfam" id="TIGR00278">
    <property type="entry name" value="membrane protein insertion efficiency factor YidD"/>
    <property type="match status" value="1"/>
</dbReference>
<comment type="caution">
    <text evidence="2">The sequence shown here is derived from an EMBL/GenBank/DDBJ whole genome shotgun (WGS) entry which is preliminary data.</text>
</comment>
<proteinExistence type="inferred from homology"/>
<dbReference type="PANTHER" id="PTHR33383:SF1">
    <property type="entry name" value="MEMBRANE PROTEIN INSERTION EFFICIENCY FACTOR-RELATED"/>
    <property type="match status" value="1"/>
</dbReference>
<accession>A0A4R2LDU3</accession>
<dbReference type="AlphaFoldDB" id="A0A4R2LDU3"/>
<dbReference type="RefSeq" id="WP_132539348.1">
    <property type="nucleotide sequence ID" value="NZ_SLWY01000004.1"/>
</dbReference>
<evidence type="ECO:0000313" key="2">
    <source>
        <dbReference type="EMBL" id="TCO82782.1"/>
    </source>
</evidence>
<keyword evidence="1" id="KW-0472">Membrane</keyword>
<gene>
    <name evidence="2" type="ORF">EV699_104174</name>
</gene>
<keyword evidence="1" id="KW-1003">Cell membrane</keyword>
<protein>
    <recommendedName>
        <fullName evidence="1">Putative membrane protein insertion efficiency factor</fullName>
    </recommendedName>
</protein>
<keyword evidence="3" id="KW-1185">Reference proteome</keyword>
<dbReference type="EMBL" id="SLWY01000004">
    <property type="protein sequence ID" value="TCO82782.1"/>
    <property type="molecule type" value="Genomic_DNA"/>
</dbReference>
<dbReference type="Pfam" id="PF01809">
    <property type="entry name" value="YidD"/>
    <property type="match status" value="1"/>
</dbReference>
<comment type="subcellular location">
    <subcellularLocation>
        <location evidence="1">Cell membrane</location>
        <topology evidence="1">Peripheral membrane protein</topology>
        <orientation evidence="1">Cytoplasmic side</orientation>
    </subcellularLocation>
</comment>
<comment type="similarity">
    <text evidence="1">Belongs to the UPF0161 family.</text>
</comment>
<comment type="function">
    <text evidence="1">Could be involved in insertion of integral membrane proteins into the membrane.</text>
</comment>
<reference evidence="2 3" key="1">
    <citation type="submission" date="2019-03" db="EMBL/GenBank/DDBJ databases">
        <title>Genomic Encyclopedia of Type Strains, Phase IV (KMG-IV): sequencing the most valuable type-strain genomes for metagenomic binning, comparative biology and taxonomic classification.</title>
        <authorList>
            <person name="Goeker M."/>
        </authorList>
    </citation>
    <scope>NUCLEOTIDE SEQUENCE [LARGE SCALE GENOMIC DNA]</scope>
    <source>
        <strain evidence="2 3">DSM 25287</strain>
    </source>
</reference>
<sequence>MRTILMLLLRAYRYLISPLLGPRCRFYPSCSSYALEAVERFGAARGAWLALGRVLRCHPWQPGGLDPVPDQIKKN</sequence>
<dbReference type="InterPro" id="IPR002696">
    <property type="entry name" value="Membr_insert_effic_factor_YidD"/>
</dbReference>
<dbReference type="PANTHER" id="PTHR33383">
    <property type="entry name" value="MEMBRANE PROTEIN INSERTION EFFICIENCY FACTOR-RELATED"/>
    <property type="match status" value="1"/>
</dbReference>
<dbReference type="Proteomes" id="UP000295765">
    <property type="component" value="Unassembled WGS sequence"/>
</dbReference>